<reference evidence="1 2" key="1">
    <citation type="submission" date="2023-07" db="EMBL/GenBank/DDBJ databases">
        <title>Sorghum-associated microbial communities from plants grown in Nebraska, USA.</title>
        <authorList>
            <person name="Schachtman D."/>
        </authorList>
    </citation>
    <scope>NUCLEOTIDE SEQUENCE [LARGE SCALE GENOMIC DNA]</scope>
    <source>
        <strain evidence="1 2">BE167</strain>
    </source>
</reference>
<dbReference type="Proteomes" id="UP001252243">
    <property type="component" value="Unassembled WGS sequence"/>
</dbReference>
<dbReference type="EMBL" id="JAVDVQ010000001">
    <property type="protein sequence ID" value="MDR7080919.1"/>
    <property type="molecule type" value="Genomic_DNA"/>
</dbReference>
<gene>
    <name evidence="1" type="ORF">J2X01_000188</name>
</gene>
<evidence type="ECO:0008006" key="3">
    <source>
        <dbReference type="Google" id="ProtNLM"/>
    </source>
</evidence>
<proteinExistence type="predicted"/>
<dbReference type="RefSeq" id="WP_310049700.1">
    <property type="nucleotide sequence ID" value="NZ_JAVDVQ010000001.1"/>
</dbReference>
<dbReference type="InterPro" id="IPR046165">
    <property type="entry name" value="DUF6167"/>
</dbReference>
<name>A0ABU1U6T9_9MICC</name>
<keyword evidence="2" id="KW-1185">Reference proteome</keyword>
<sequence>MNRIIWMGIGVAIGVIAFRKITEAQSNLGPEGLNRAVGRLTDGLYDFADAIREGMNERETELRGALGIDAGLEKALGHGTAGRDAVRR</sequence>
<accession>A0ABU1U6T9</accession>
<comment type="caution">
    <text evidence="1">The sequence shown here is derived from an EMBL/GenBank/DDBJ whole genome shotgun (WGS) entry which is preliminary data.</text>
</comment>
<dbReference type="Pfam" id="PF19664">
    <property type="entry name" value="DUF6167"/>
    <property type="match status" value="1"/>
</dbReference>
<organism evidence="1 2">
    <name type="scientific">Arthrobacter ginsengisoli</name>
    <dbReference type="NCBI Taxonomy" id="1356565"/>
    <lineage>
        <taxon>Bacteria</taxon>
        <taxon>Bacillati</taxon>
        <taxon>Actinomycetota</taxon>
        <taxon>Actinomycetes</taxon>
        <taxon>Micrococcales</taxon>
        <taxon>Micrococcaceae</taxon>
        <taxon>Arthrobacter</taxon>
    </lineage>
</organism>
<evidence type="ECO:0000313" key="1">
    <source>
        <dbReference type="EMBL" id="MDR7080919.1"/>
    </source>
</evidence>
<evidence type="ECO:0000313" key="2">
    <source>
        <dbReference type="Proteomes" id="UP001252243"/>
    </source>
</evidence>
<protein>
    <recommendedName>
        <fullName evidence="3">ATPase</fullName>
    </recommendedName>
</protein>